<keyword evidence="2" id="KW-1185">Reference proteome</keyword>
<accession>A0ACA9RWS1</accession>
<sequence>LDTNNLPDIRFISPTAKRDSAWEVKLRYSENLHPTHSNYLLCPEHRVVKRSKLSLYQNNDLIDKLSSGKFAETEKLVATLETKDRYIIHYRNLQQCLELGMELEHIYHVLEFNQSPWLEPYIIANIIQRRDDVWHRTRVDLVRPIGEEHQLRKMLADLALKDEFAGTQALRYARNRSKSYALETEDEYKNIQKAKGLKKSLVKKELTIDIYEHCILESTKRSINLLDSKRWILNNRVMTWAIEDCQILAYLSALEQYWNNIPQEILMDL</sequence>
<dbReference type="EMBL" id="CAJVQC010074751">
    <property type="protein sequence ID" value="CAG8813270.1"/>
    <property type="molecule type" value="Genomic_DNA"/>
</dbReference>
<feature type="non-terminal residue" evidence="1">
    <location>
        <position position="1"/>
    </location>
</feature>
<name>A0ACA9RWS1_9GLOM</name>
<evidence type="ECO:0000313" key="2">
    <source>
        <dbReference type="Proteomes" id="UP000789920"/>
    </source>
</evidence>
<gene>
    <name evidence="1" type="ORF">RPERSI_LOCUS23730</name>
</gene>
<organism evidence="1 2">
    <name type="scientific">Racocetra persica</name>
    <dbReference type="NCBI Taxonomy" id="160502"/>
    <lineage>
        <taxon>Eukaryota</taxon>
        <taxon>Fungi</taxon>
        <taxon>Fungi incertae sedis</taxon>
        <taxon>Mucoromycota</taxon>
        <taxon>Glomeromycotina</taxon>
        <taxon>Glomeromycetes</taxon>
        <taxon>Diversisporales</taxon>
        <taxon>Gigasporaceae</taxon>
        <taxon>Racocetra</taxon>
    </lineage>
</organism>
<proteinExistence type="predicted"/>
<dbReference type="Proteomes" id="UP000789920">
    <property type="component" value="Unassembled WGS sequence"/>
</dbReference>
<protein>
    <submittedName>
        <fullName evidence="1">35542_t:CDS:1</fullName>
    </submittedName>
</protein>
<comment type="caution">
    <text evidence="1">The sequence shown here is derived from an EMBL/GenBank/DDBJ whole genome shotgun (WGS) entry which is preliminary data.</text>
</comment>
<feature type="non-terminal residue" evidence="1">
    <location>
        <position position="269"/>
    </location>
</feature>
<evidence type="ECO:0000313" key="1">
    <source>
        <dbReference type="EMBL" id="CAG8813270.1"/>
    </source>
</evidence>
<reference evidence="1" key="1">
    <citation type="submission" date="2021-06" db="EMBL/GenBank/DDBJ databases">
        <authorList>
            <person name="Kallberg Y."/>
            <person name="Tangrot J."/>
            <person name="Rosling A."/>
        </authorList>
    </citation>
    <scope>NUCLEOTIDE SEQUENCE</scope>
    <source>
        <strain evidence="1">MA461A</strain>
    </source>
</reference>